<keyword evidence="1" id="KW-1133">Transmembrane helix</keyword>
<evidence type="ECO:0000313" key="2">
    <source>
        <dbReference type="EMBL" id="MBP0481608.1"/>
    </source>
</evidence>
<proteinExistence type="predicted"/>
<dbReference type="RefSeq" id="WP_209359429.1">
    <property type="nucleotide sequence ID" value="NZ_JAGISH010000001.1"/>
</dbReference>
<keyword evidence="3" id="KW-1185">Reference proteome</keyword>
<keyword evidence="1" id="KW-0812">Transmembrane</keyword>
<dbReference type="AlphaFoldDB" id="A0A940RZ54"/>
<accession>A0A940RZ54</accession>
<evidence type="ECO:0000256" key="1">
    <source>
        <dbReference type="SAM" id="Phobius"/>
    </source>
</evidence>
<sequence>MAKLIVIGIILGFFGVVLLVVQHNYRREMRDRATRVPTLDDQLDVLTRAGLPMAAGLSREDLLAWGPEQSYRHDPWRLLLLTLACRADDGRPLSPRAALVDMTGPVPTEELARITGHRPEPTDLETALANCAHALPDGSGLYRLDNGTDVALFVLPPAGAERIEARVPGLLTRL</sequence>
<organism evidence="2 3">
    <name type="scientific">Sagittula salina</name>
    <dbReference type="NCBI Taxonomy" id="2820268"/>
    <lineage>
        <taxon>Bacteria</taxon>
        <taxon>Pseudomonadati</taxon>
        <taxon>Pseudomonadota</taxon>
        <taxon>Alphaproteobacteria</taxon>
        <taxon>Rhodobacterales</taxon>
        <taxon>Roseobacteraceae</taxon>
        <taxon>Sagittula</taxon>
    </lineage>
</organism>
<dbReference type="Proteomes" id="UP000675940">
    <property type="component" value="Unassembled WGS sequence"/>
</dbReference>
<reference evidence="2" key="1">
    <citation type="submission" date="2021-03" db="EMBL/GenBank/DDBJ databases">
        <title>Sagittula salina sp. nov. strain M10.9X isolated from the marine waste.</title>
        <authorList>
            <person name="Satari L."/>
            <person name="Molina-Menor E."/>
            <person name="Vidal-Verdu A."/>
            <person name="Pascual J."/>
            <person name="Pereto J."/>
            <person name="Porcar M."/>
        </authorList>
    </citation>
    <scope>NUCLEOTIDE SEQUENCE</scope>
    <source>
        <strain evidence="2">M10.9X</strain>
    </source>
</reference>
<keyword evidence="1" id="KW-0472">Membrane</keyword>
<gene>
    <name evidence="2" type="ORF">J5474_03765</name>
</gene>
<protein>
    <submittedName>
        <fullName evidence="2">Uncharacterized protein</fullName>
    </submittedName>
</protein>
<evidence type="ECO:0000313" key="3">
    <source>
        <dbReference type="Proteomes" id="UP000675940"/>
    </source>
</evidence>
<dbReference type="EMBL" id="JAGISH010000001">
    <property type="protein sequence ID" value="MBP0481608.1"/>
    <property type="molecule type" value="Genomic_DNA"/>
</dbReference>
<feature type="transmembrane region" description="Helical" evidence="1">
    <location>
        <begin position="6"/>
        <end position="25"/>
    </location>
</feature>
<name>A0A940RZ54_9RHOB</name>
<comment type="caution">
    <text evidence="2">The sequence shown here is derived from an EMBL/GenBank/DDBJ whole genome shotgun (WGS) entry which is preliminary data.</text>
</comment>